<name>A0A410JU72_ORNRH</name>
<organism evidence="2 3">
    <name type="scientific">Ornithobacterium rhinotracheale</name>
    <dbReference type="NCBI Taxonomy" id="28251"/>
    <lineage>
        <taxon>Bacteria</taxon>
        <taxon>Pseudomonadati</taxon>
        <taxon>Bacteroidota</taxon>
        <taxon>Flavobacteriia</taxon>
        <taxon>Flavobacteriales</taxon>
        <taxon>Weeksellaceae</taxon>
        <taxon>Ornithobacterium</taxon>
    </lineage>
</organism>
<protein>
    <recommendedName>
        <fullName evidence="4">Isoleucyl-tRNA synthetase</fullName>
    </recommendedName>
</protein>
<dbReference type="RefSeq" id="WP_128501966.1">
    <property type="nucleotide sequence ID" value="NZ_CP035107.1"/>
</dbReference>
<dbReference type="AlphaFoldDB" id="A0A410JU72"/>
<evidence type="ECO:0000313" key="3">
    <source>
        <dbReference type="Proteomes" id="UP000287701"/>
    </source>
</evidence>
<feature type="transmembrane region" description="Helical" evidence="1">
    <location>
        <begin position="35"/>
        <end position="54"/>
    </location>
</feature>
<dbReference type="EMBL" id="CP035107">
    <property type="protein sequence ID" value="QAR31549.1"/>
    <property type="molecule type" value="Genomic_DNA"/>
</dbReference>
<accession>A0A410JU72</accession>
<evidence type="ECO:0000313" key="2">
    <source>
        <dbReference type="EMBL" id="QAR31549.1"/>
    </source>
</evidence>
<keyword evidence="1" id="KW-0812">Transmembrane</keyword>
<proteinExistence type="predicted"/>
<evidence type="ECO:0000256" key="1">
    <source>
        <dbReference type="SAM" id="Phobius"/>
    </source>
</evidence>
<keyword evidence="1" id="KW-1133">Transmembrane helix</keyword>
<evidence type="ECO:0008006" key="4">
    <source>
        <dbReference type="Google" id="ProtNLM"/>
    </source>
</evidence>
<keyword evidence="1" id="KW-0472">Membrane</keyword>
<dbReference type="OrthoDB" id="1145018at2"/>
<reference evidence="2 3" key="1">
    <citation type="submission" date="2019-01" db="EMBL/GenBank/DDBJ databases">
        <title>Whole Genome of Ornithobacterium rhinotracheale FARPER-174b.</title>
        <authorList>
            <person name="Tataje-Lavanda L.A."/>
            <person name="Montalvan A."/>
            <person name="Montesinos R."/>
            <person name="Zimic M."/>
            <person name="Fernandez-Sanchez M."/>
            <person name="Fernandez-Diaz M."/>
        </authorList>
    </citation>
    <scope>NUCLEOTIDE SEQUENCE [LARGE SCALE GENOMIC DNA]</scope>
    <source>
        <strain evidence="2 3">FARPER-174b</strain>
    </source>
</reference>
<gene>
    <name evidence="2" type="ORF">EQP59_09460</name>
</gene>
<dbReference type="Proteomes" id="UP000287701">
    <property type="component" value="Chromosome"/>
</dbReference>
<sequence length="81" mass="9472">MKYITALMFFVALGLIVAGVYCEVSGEFPELKNKFYGFGTLALFFIAMPLFLILRRNKLDLKKYDLKNFLENIEKEKNPRK</sequence>